<dbReference type="RefSeq" id="WP_272736772.1">
    <property type="nucleotide sequence ID" value="NZ_CP116942.1"/>
</dbReference>
<dbReference type="KEGG" id="ima:PO878_00750"/>
<sequence>MESLYLTAGDLRFEVTEGSNGRRLRDILGQLIQVNDLCLLVGTGASFHLGAPKIRSVDSQIVKEMCATAGLKLEERHSQLLDQMIPEGTDLEHFLGQLVACRSYAAAFKLTDVTVGEVECTSDELENLFVAVNVGLAWACDLPNADCDPEFESDPLKAHRDLLGRLVAARRPDAPRLKVFTTNYDTVIERTLDESGVTFIDGFLGSIDRQISLASYNRDVYYAPNADKGTVRRVPDLVHLYKLHGSLTWRSRHSSLGSTTVTQSAGPPAGDEVAVIYPTPTKESDVLGHPYSDFLRLFGAAVSEPECALLVIGYGFADEHINRIIFDGMARNGSLQLFIADPFGVVESYDGDQAPPVVERSDSPVGRLSAVKDSRISVLTGEAAIFPRLAEAFPDVTDLPPAGQDRIEDVLAAALLRQADTSAMDVGQ</sequence>
<dbReference type="Proteomes" id="UP001216390">
    <property type="component" value="Chromosome"/>
</dbReference>
<reference evidence="1" key="1">
    <citation type="submission" date="2023-01" db="EMBL/GenBank/DDBJ databases">
        <title>The diversity of Class Acidimicrobiia in South China Sea sediment environments and the proposal of Iamia marina sp. nov., a novel species of the genus Iamia.</title>
        <authorList>
            <person name="He Y."/>
            <person name="Tian X."/>
        </authorList>
    </citation>
    <scope>NUCLEOTIDE SEQUENCE</scope>
    <source>
        <strain evidence="1">DSM 19957</strain>
    </source>
</reference>
<gene>
    <name evidence="1" type="ORF">PO878_00750</name>
</gene>
<dbReference type="EMBL" id="CP116942">
    <property type="protein sequence ID" value="WCO67250.1"/>
    <property type="molecule type" value="Genomic_DNA"/>
</dbReference>
<keyword evidence="2" id="KW-1185">Reference proteome</keyword>
<name>A0AAE9Y5N3_9ACTN</name>
<dbReference type="AlphaFoldDB" id="A0AAE9Y5N3"/>
<accession>A0AAE9Y5N3</accession>
<proteinExistence type="predicted"/>
<dbReference type="Pfam" id="PF13289">
    <property type="entry name" value="SIR2_2"/>
    <property type="match status" value="1"/>
</dbReference>
<organism evidence="1 2">
    <name type="scientific">Iamia majanohamensis</name>
    <dbReference type="NCBI Taxonomy" id="467976"/>
    <lineage>
        <taxon>Bacteria</taxon>
        <taxon>Bacillati</taxon>
        <taxon>Actinomycetota</taxon>
        <taxon>Acidimicrobiia</taxon>
        <taxon>Acidimicrobiales</taxon>
        <taxon>Iamiaceae</taxon>
        <taxon>Iamia</taxon>
    </lineage>
</organism>
<protein>
    <submittedName>
        <fullName evidence="1">SIR2 family protein</fullName>
    </submittedName>
</protein>
<evidence type="ECO:0000313" key="1">
    <source>
        <dbReference type="EMBL" id="WCO67250.1"/>
    </source>
</evidence>
<evidence type="ECO:0000313" key="2">
    <source>
        <dbReference type="Proteomes" id="UP001216390"/>
    </source>
</evidence>